<dbReference type="NCBIfam" id="TIGR03514">
    <property type="entry name" value="GldB_lipo"/>
    <property type="match status" value="1"/>
</dbReference>
<keyword evidence="1" id="KW-0449">Lipoprotein</keyword>
<accession>A0A918JRP1</accession>
<gene>
    <name evidence="1" type="primary">gldB</name>
    <name evidence="1" type="ORF">GCM10007384_05040</name>
</gene>
<organism evidence="1 2">
    <name type="scientific">Aquimarina muelleri</name>
    <dbReference type="NCBI Taxonomy" id="279356"/>
    <lineage>
        <taxon>Bacteria</taxon>
        <taxon>Pseudomonadati</taxon>
        <taxon>Bacteroidota</taxon>
        <taxon>Flavobacteriia</taxon>
        <taxon>Flavobacteriales</taxon>
        <taxon>Flavobacteriaceae</taxon>
        <taxon>Aquimarina</taxon>
    </lineage>
</organism>
<keyword evidence="2" id="KW-1185">Reference proteome</keyword>
<sequence>MAFWRNRDNLDRYYNLQRNIIKILKFTLVFYVFISCSNESEVKKEISKIPIEIKIERFDTLFAKVTLETLPDLKKEYPFLFPEKYADSIWIKRSQDTIQQEVNIEVEKTFLDLSKEETELYSLFQHIQYYFPEIKTPKIVTIINDVDYRNKIVLSKGLLIIALDTYLGKDHHFYEGIQKYLRQNFERKYMVPDIASMYAKNQVGPIRDRTFIGNLISFGKELYIKDLLLPEFTNARKIGYTEEQYSWAITNEEYIWRYFIDKKLLYSTDSSLMPRFLYPAPFSKFYLEEIDKEAPDRIAQFIGWRIVDSYMKNNNVSLRQLILADAETIFNRSKYKPKK</sequence>
<dbReference type="Proteomes" id="UP000601108">
    <property type="component" value="Unassembled WGS sequence"/>
</dbReference>
<name>A0A918JRP1_9FLAO</name>
<protein>
    <submittedName>
        <fullName evidence="1">Gliding motility lipoprotein GldB</fullName>
    </submittedName>
</protein>
<proteinExistence type="predicted"/>
<dbReference type="AlphaFoldDB" id="A0A918JRP1"/>
<dbReference type="InterPro" id="IPR019853">
    <property type="entry name" value="GldB-like"/>
</dbReference>
<dbReference type="RefSeq" id="WP_051316576.1">
    <property type="nucleotide sequence ID" value="NZ_BMWS01000002.1"/>
</dbReference>
<evidence type="ECO:0000313" key="2">
    <source>
        <dbReference type="Proteomes" id="UP000601108"/>
    </source>
</evidence>
<reference evidence="1 2" key="1">
    <citation type="journal article" date="2014" name="Int. J. Syst. Evol. Microbiol.">
        <title>Complete genome sequence of Corynebacterium casei LMG S-19264T (=DSM 44701T), isolated from a smear-ripened cheese.</title>
        <authorList>
            <consortium name="US DOE Joint Genome Institute (JGI-PGF)"/>
            <person name="Walter F."/>
            <person name="Albersmeier A."/>
            <person name="Kalinowski J."/>
            <person name="Ruckert C."/>
        </authorList>
    </citation>
    <scope>NUCLEOTIDE SEQUENCE [LARGE SCALE GENOMIC DNA]</scope>
    <source>
        <strain evidence="1 2">KCTC 12285</strain>
    </source>
</reference>
<dbReference type="Pfam" id="PF25594">
    <property type="entry name" value="GldB_lipo"/>
    <property type="match status" value="1"/>
</dbReference>
<comment type="caution">
    <text evidence="1">The sequence shown here is derived from an EMBL/GenBank/DDBJ whole genome shotgun (WGS) entry which is preliminary data.</text>
</comment>
<evidence type="ECO:0000313" key="1">
    <source>
        <dbReference type="EMBL" id="GGX06327.1"/>
    </source>
</evidence>
<dbReference type="EMBL" id="BMWS01000002">
    <property type="protein sequence ID" value="GGX06327.1"/>
    <property type="molecule type" value="Genomic_DNA"/>
</dbReference>